<protein>
    <submittedName>
        <fullName evidence="1">Uncharacterized protein</fullName>
    </submittedName>
</protein>
<name>A0A5B0E4K0_9MICC</name>
<reference evidence="1 2" key="1">
    <citation type="submission" date="2019-07" db="EMBL/GenBank/DDBJ databases">
        <title>Analysis of the biochemical properties, biological activity and biotechnological potential of siderophores and biosurfactants produced by Antarctic psychrotolerant bacteria.</title>
        <authorList>
            <person name="Styczynski M."/>
            <person name="Krucon T."/>
            <person name="Decewicz P."/>
            <person name="Dziewit L."/>
        </authorList>
    </citation>
    <scope>NUCLEOTIDE SEQUENCE [LARGE SCALE GENOMIC DNA]</scope>
    <source>
        <strain evidence="1 2">ANT_H27</strain>
    </source>
</reference>
<dbReference type="Proteomes" id="UP000323856">
    <property type="component" value="Unassembled WGS sequence"/>
</dbReference>
<gene>
    <name evidence="1" type="ORF">FQ154_19830</name>
</gene>
<evidence type="ECO:0000313" key="2">
    <source>
        <dbReference type="Proteomes" id="UP000323856"/>
    </source>
</evidence>
<accession>A0A5B0E4K0</accession>
<sequence length="263" mass="29284">MTTLTRINTRLNHEWEAQHAYQIADYGSAGLITGAEYLQKISEASQDELREALSAAVEGNPAVERALLHYFQGMAVNAAGYSKGLRYLRSIGQADEALTIAVYALWESVKTYPVTRTTSVTGNLQMEMLKRITRSMTAKLPQIMAEQSFGDIAVAEAMYSEDRLADRTAAEMHPMMCKPHEDCFGSPWVEVMRVLEWAVKTHALNIDEAKLLGQYTSFTTKERHVLAESLGLSSGELSERIQVLKRRLARRLSSAGIERGALV</sequence>
<organism evidence="1 2">
    <name type="scientific">Paeniglutamicibacter gangotriensis</name>
    <dbReference type="NCBI Taxonomy" id="254787"/>
    <lineage>
        <taxon>Bacteria</taxon>
        <taxon>Bacillati</taxon>
        <taxon>Actinomycetota</taxon>
        <taxon>Actinomycetes</taxon>
        <taxon>Micrococcales</taxon>
        <taxon>Micrococcaceae</taxon>
        <taxon>Paeniglutamicibacter</taxon>
    </lineage>
</organism>
<evidence type="ECO:0000313" key="1">
    <source>
        <dbReference type="EMBL" id="KAA0973105.1"/>
    </source>
</evidence>
<comment type="caution">
    <text evidence="1">The sequence shown here is derived from an EMBL/GenBank/DDBJ whole genome shotgun (WGS) entry which is preliminary data.</text>
</comment>
<dbReference type="EMBL" id="VOBL01000037">
    <property type="protein sequence ID" value="KAA0973105.1"/>
    <property type="molecule type" value="Genomic_DNA"/>
</dbReference>
<dbReference type="AlphaFoldDB" id="A0A5B0E4K0"/>
<proteinExistence type="predicted"/>
<dbReference type="RefSeq" id="WP_149621069.1">
    <property type="nucleotide sequence ID" value="NZ_VOBL01000037.1"/>
</dbReference>